<comment type="pathway">
    <text evidence="2">Cofactor biosynthesis; NAD(+) biosynthesis; quinolinate from iminoaspartate: step 1/1.</text>
</comment>
<evidence type="ECO:0000256" key="9">
    <source>
        <dbReference type="ARBA" id="ARBA00023014"/>
    </source>
</evidence>
<dbReference type="PANTHER" id="PTHR30573">
    <property type="entry name" value="QUINOLINATE SYNTHETASE A"/>
    <property type="match status" value="1"/>
</dbReference>
<dbReference type="SUPFAM" id="SSF142754">
    <property type="entry name" value="NadA-like"/>
    <property type="match status" value="1"/>
</dbReference>
<dbReference type="GO" id="GO:0034628">
    <property type="term" value="P:'de novo' NAD+ biosynthetic process from L-aspartate"/>
    <property type="evidence" value="ECO:0007669"/>
    <property type="project" value="TreeGrafter"/>
</dbReference>
<evidence type="ECO:0000256" key="1">
    <source>
        <dbReference type="ARBA" id="ARBA00001966"/>
    </source>
</evidence>
<evidence type="ECO:0000256" key="3">
    <source>
        <dbReference type="ARBA" id="ARBA00012669"/>
    </source>
</evidence>
<keyword evidence="9" id="KW-0411">Iron-sulfur</keyword>
<evidence type="ECO:0000256" key="6">
    <source>
        <dbReference type="ARBA" id="ARBA00022679"/>
    </source>
</evidence>
<reference evidence="11 12" key="1">
    <citation type="journal article" date="2007" name="Archaea">
        <title>The genome of Hyperthermus butylicus: a sulfur-reducing, peptide fermenting, neutrophilic Crenarchaeote growing up to 108 degrees C.</title>
        <authorList>
            <person name="Brugger K."/>
            <person name="Chen L."/>
            <person name="Stark M."/>
            <person name="Zibat A."/>
            <person name="Redder P."/>
            <person name="Ruepp A."/>
            <person name="Awayez M."/>
            <person name="She Q."/>
            <person name="Garrett R.A."/>
            <person name="Klenk H.P."/>
        </authorList>
    </citation>
    <scope>NUCLEOTIDE SEQUENCE [LARGE SCALE GENOMIC DNA]</scope>
    <source>
        <strain evidence="12">DSM 5456 / JCM 9403 / PLM1-5</strain>
    </source>
</reference>
<dbReference type="InterPro" id="IPR036094">
    <property type="entry name" value="NadA_sf"/>
</dbReference>
<dbReference type="GO" id="GO:0046872">
    <property type="term" value="F:metal ion binding"/>
    <property type="evidence" value="ECO:0007669"/>
    <property type="project" value="UniProtKB-KW"/>
</dbReference>
<evidence type="ECO:0000313" key="12">
    <source>
        <dbReference type="Proteomes" id="UP000002593"/>
    </source>
</evidence>
<dbReference type="eggNOG" id="arCOG04459">
    <property type="taxonomic scope" value="Archaea"/>
</dbReference>
<keyword evidence="12" id="KW-1185">Reference proteome</keyword>
<dbReference type="EC" id="2.5.1.72" evidence="3 10"/>
<dbReference type="UniPathway" id="UPA00253">
    <property type="reaction ID" value="UER00327"/>
</dbReference>
<dbReference type="Gene3D" id="3.40.50.10800">
    <property type="entry name" value="NadA-like"/>
    <property type="match status" value="3"/>
</dbReference>
<dbReference type="EMBL" id="CP000493">
    <property type="protein sequence ID" value="ABM80536.1"/>
    <property type="molecule type" value="Genomic_DNA"/>
</dbReference>
<dbReference type="GO" id="GO:0008987">
    <property type="term" value="F:quinolinate synthetase A activity"/>
    <property type="evidence" value="ECO:0007669"/>
    <property type="project" value="UniProtKB-UniRule"/>
</dbReference>
<evidence type="ECO:0000256" key="7">
    <source>
        <dbReference type="ARBA" id="ARBA00022723"/>
    </source>
</evidence>
<dbReference type="InterPro" id="IPR003473">
    <property type="entry name" value="NadA"/>
</dbReference>
<evidence type="ECO:0000256" key="4">
    <source>
        <dbReference type="ARBA" id="ARBA00022485"/>
    </source>
</evidence>
<keyword evidence="7" id="KW-0479">Metal-binding</keyword>
<accession>A2BKM5</accession>
<comment type="cofactor">
    <cofactor evidence="1">
        <name>[4Fe-4S] cluster</name>
        <dbReference type="ChEBI" id="CHEBI:49883"/>
    </cofactor>
</comment>
<dbReference type="Pfam" id="PF02445">
    <property type="entry name" value="NadA"/>
    <property type="match status" value="1"/>
</dbReference>
<keyword evidence="5" id="KW-0662">Pyridine nucleotide biosynthesis</keyword>
<proteinExistence type="predicted"/>
<dbReference type="HOGENOM" id="CLU_047382_0_0_2"/>
<dbReference type="NCBIfam" id="NF006878">
    <property type="entry name" value="PRK09375.1-2"/>
    <property type="match status" value="1"/>
</dbReference>
<dbReference type="Proteomes" id="UP000002593">
    <property type="component" value="Chromosome"/>
</dbReference>
<protein>
    <recommendedName>
        <fullName evidence="3 10">Quinolinate synthase</fullName>
        <ecNumber evidence="3 10">2.5.1.72</ecNumber>
    </recommendedName>
</protein>
<dbReference type="STRING" id="415426.Hbut_0680"/>
<dbReference type="EnsemblBacteria" id="ABM80536">
    <property type="protein sequence ID" value="ABM80536"/>
    <property type="gene ID" value="Hbut_0680"/>
</dbReference>
<evidence type="ECO:0000313" key="11">
    <source>
        <dbReference type="EMBL" id="ABM80536.1"/>
    </source>
</evidence>
<keyword evidence="4" id="KW-0004">4Fe-4S</keyword>
<dbReference type="PANTHER" id="PTHR30573:SF0">
    <property type="entry name" value="QUINOLINATE SYNTHASE, CHLOROPLASTIC"/>
    <property type="match status" value="1"/>
</dbReference>
<evidence type="ECO:0000256" key="10">
    <source>
        <dbReference type="NCBIfam" id="TIGR00550"/>
    </source>
</evidence>
<organism evidence="11 12">
    <name type="scientific">Hyperthermus butylicus (strain DSM 5456 / JCM 9403 / PLM1-5)</name>
    <dbReference type="NCBI Taxonomy" id="415426"/>
    <lineage>
        <taxon>Archaea</taxon>
        <taxon>Thermoproteota</taxon>
        <taxon>Thermoprotei</taxon>
        <taxon>Desulfurococcales</taxon>
        <taxon>Pyrodictiaceae</taxon>
        <taxon>Hyperthermus</taxon>
    </lineage>
</organism>
<name>A2BKM5_HYPBU</name>
<dbReference type="GO" id="GO:0051539">
    <property type="term" value="F:4 iron, 4 sulfur cluster binding"/>
    <property type="evidence" value="ECO:0007669"/>
    <property type="project" value="UniProtKB-KW"/>
</dbReference>
<sequence>MGLNSPLTGNGLEAILERIRELKEKRRAVILAHNYQLPEIQDIADFVGDSLELARKAMEVDADVIVMAAVNFMAEVAAILNPDKIVLHPDPRATCPLANHARLELLRRYREKYPGAPLVIYINSYAVAKAYADYIVTSASAVKLVGKLGEDTILFAPDRNLADHVAMATGKNVVAVPAGGICPVHEFLLDEYYVRKVREQYPRGYLMVHPETPRPVRLMADYVGSTSQMLRRIGEVEAEVYIIGTEEGLVHRARRLYPDKKIVPANPRAVCINMKKITPLKILYSLETLKPRVVVPEPIARRVREILERSLEMVR</sequence>
<gene>
    <name evidence="11" type="ordered locus">Hbut_0680</name>
</gene>
<evidence type="ECO:0000256" key="5">
    <source>
        <dbReference type="ARBA" id="ARBA00022642"/>
    </source>
</evidence>
<evidence type="ECO:0000256" key="2">
    <source>
        <dbReference type="ARBA" id="ARBA00005065"/>
    </source>
</evidence>
<dbReference type="AlphaFoldDB" id="A2BKM5"/>
<keyword evidence="8" id="KW-0408">Iron</keyword>
<dbReference type="NCBIfam" id="TIGR00550">
    <property type="entry name" value="nadA"/>
    <property type="match status" value="1"/>
</dbReference>
<dbReference type="KEGG" id="hbu:Hbut_0680"/>
<keyword evidence="6" id="KW-0808">Transferase</keyword>
<evidence type="ECO:0000256" key="8">
    <source>
        <dbReference type="ARBA" id="ARBA00023004"/>
    </source>
</evidence>